<proteinExistence type="predicted"/>
<evidence type="ECO:0000256" key="1">
    <source>
        <dbReference type="SAM" id="Phobius"/>
    </source>
</evidence>
<dbReference type="EMBL" id="GGEC01053280">
    <property type="protein sequence ID" value="MBX33764.1"/>
    <property type="molecule type" value="Transcribed_RNA"/>
</dbReference>
<name>A0A2P2MU73_RHIMU</name>
<organism evidence="2">
    <name type="scientific">Rhizophora mucronata</name>
    <name type="common">Asiatic mangrove</name>
    <dbReference type="NCBI Taxonomy" id="61149"/>
    <lineage>
        <taxon>Eukaryota</taxon>
        <taxon>Viridiplantae</taxon>
        <taxon>Streptophyta</taxon>
        <taxon>Embryophyta</taxon>
        <taxon>Tracheophyta</taxon>
        <taxon>Spermatophyta</taxon>
        <taxon>Magnoliopsida</taxon>
        <taxon>eudicotyledons</taxon>
        <taxon>Gunneridae</taxon>
        <taxon>Pentapetalae</taxon>
        <taxon>rosids</taxon>
        <taxon>fabids</taxon>
        <taxon>Malpighiales</taxon>
        <taxon>Rhizophoraceae</taxon>
        <taxon>Rhizophora</taxon>
    </lineage>
</organism>
<feature type="transmembrane region" description="Helical" evidence="1">
    <location>
        <begin position="6"/>
        <end position="28"/>
    </location>
</feature>
<accession>A0A2P2MU73</accession>
<protein>
    <submittedName>
        <fullName evidence="2">Uncharacterized protein</fullName>
    </submittedName>
</protein>
<keyword evidence="1" id="KW-0812">Transmembrane</keyword>
<evidence type="ECO:0000313" key="2">
    <source>
        <dbReference type="EMBL" id="MBX33764.1"/>
    </source>
</evidence>
<dbReference type="AlphaFoldDB" id="A0A2P2MU73"/>
<keyword evidence="1" id="KW-0472">Membrane</keyword>
<sequence>MLVVVMMIVMVLKIMAVIATIFPSSICINSTLNPLQIRASNANYIIQVNFFKLCLLQMSHMINVPYALH</sequence>
<keyword evidence="1" id="KW-1133">Transmembrane helix</keyword>
<reference evidence="2" key="1">
    <citation type="submission" date="2018-02" db="EMBL/GenBank/DDBJ databases">
        <title>Rhizophora mucronata_Transcriptome.</title>
        <authorList>
            <person name="Meera S.P."/>
            <person name="Sreeshan A."/>
            <person name="Augustine A."/>
        </authorList>
    </citation>
    <scope>NUCLEOTIDE SEQUENCE</scope>
    <source>
        <tissue evidence="2">Leaf</tissue>
    </source>
</reference>